<dbReference type="Proteomes" id="UP001496674">
    <property type="component" value="Chromosome"/>
</dbReference>
<sequence length="119" mass="12824">MKLKHIFAILLMFIGLSSCDKALEDVDFNVALSESNTYAAGSDVVFKISGTPNWVTFYSGKTGAVYPAGGVAIKNISNSLTTYSFKYADPGTYVVTFLAGNTNYDGEKTVVKELTITIN</sequence>
<reference evidence="3 4" key="1">
    <citation type="submission" date="2023-04" db="EMBL/GenBank/DDBJ databases">
        <title>Draft genome sequence of acteroides sedimenti strain YN3PY1.</title>
        <authorList>
            <person name="Yoshida N."/>
        </authorList>
    </citation>
    <scope>NUCLEOTIDE SEQUENCE [LARGE SCALE GENOMIC DNA]</scope>
    <source>
        <strain evidence="3 4">YN3PY1</strain>
    </source>
</reference>
<accession>A0ABN6Z5W3</accession>
<organism evidence="3 4">
    <name type="scientific">Bacteroides sedimenti</name>
    <dbReference type="NCBI Taxonomy" id="2136147"/>
    <lineage>
        <taxon>Bacteria</taxon>
        <taxon>Pseudomonadati</taxon>
        <taxon>Bacteroidota</taxon>
        <taxon>Bacteroidia</taxon>
        <taxon>Bacteroidales</taxon>
        <taxon>Bacteroidaceae</taxon>
        <taxon>Bacteroides</taxon>
    </lineage>
</organism>
<evidence type="ECO:0000256" key="1">
    <source>
        <dbReference type="SAM" id="SignalP"/>
    </source>
</evidence>
<dbReference type="Pfam" id="PF16409">
    <property type="entry name" value="DUF5017"/>
    <property type="match status" value="1"/>
</dbReference>
<proteinExistence type="predicted"/>
<evidence type="ECO:0000259" key="2">
    <source>
        <dbReference type="Pfam" id="PF16409"/>
    </source>
</evidence>
<evidence type="ECO:0000313" key="4">
    <source>
        <dbReference type="Proteomes" id="UP001496674"/>
    </source>
</evidence>
<gene>
    <name evidence="3" type="ORF">BSYN_17320</name>
</gene>
<keyword evidence="1" id="KW-0732">Signal</keyword>
<dbReference type="RefSeq" id="WP_353330028.1">
    <property type="nucleotide sequence ID" value="NZ_AP028055.1"/>
</dbReference>
<dbReference type="EMBL" id="AP028055">
    <property type="protein sequence ID" value="BEG99467.1"/>
    <property type="molecule type" value="Genomic_DNA"/>
</dbReference>
<name>A0ABN6Z5W3_9BACE</name>
<feature type="chain" id="PRO_5047202407" description="DUF5017 domain-containing protein" evidence="1">
    <location>
        <begin position="23"/>
        <end position="119"/>
    </location>
</feature>
<dbReference type="InterPro" id="IPR032185">
    <property type="entry name" value="DUF5017"/>
</dbReference>
<feature type="domain" description="DUF5017" evidence="2">
    <location>
        <begin position="18"/>
        <end position="67"/>
    </location>
</feature>
<feature type="signal peptide" evidence="1">
    <location>
        <begin position="1"/>
        <end position="22"/>
    </location>
</feature>
<evidence type="ECO:0000313" key="3">
    <source>
        <dbReference type="EMBL" id="BEG99467.1"/>
    </source>
</evidence>
<keyword evidence="4" id="KW-1185">Reference proteome</keyword>
<dbReference type="PROSITE" id="PS51257">
    <property type="entry name" value="PROKAR_LIPOPROTEIN"/>
    <property type="match status" value="1"/>
</dbReference>
<protein>
    <recommendedName>
        <fullName evidence="2">DUF5017 domain-containing protein</fullName>
    </recommendedName>
</protein>